<dbReference type="Pfam" id="PF08240">
    <property type="entry name" value="ADH_N"/>
    <property type="match status" value="1"/>
</dbReference>
<reference evidence="7" key="1">
    <citation type="submission" date="2022-10" db="EMBL/GenBank/DDBJ databases">
        <title>Culturing micro-colonial fungi from biological soil crusts in the Mojave desert and describing Neophaeococcomyces mojavensis, and introducing the new genera and species Taxawa tesnikishii.</title>
        <authorList>
            <person name="Kurbessoian T."/>
            <person name="Stajich J.E."/>
        </authorList>
    </citation>
    <scope>NUCLEOTIDE SEQUENCE</scope>
    <source>
        <strain evidence="7">TK_41</strain>
    </source>
</reference>
<dbReference type="Gene3D" id="3.40.50.720">
    <property type="entry name" value="NAD(P)-binding Rossmann-like Domain"/>
    <property type="match status" value="1"/>
</dbReference>
<dbReference type="Gene3D" id="3.90.180.10">
    <property type="entry name" value="Medium-chain alcohol dehydrogenases, catalytic domain"/>
    <property type="match status" value="1"/>
</dbReference>
<comment type="caution">
    <text evidence="7">The sequence shown here is derived from an EMBL/GenBank/DDBJ whole genome shotgun (WGS) entry which is preliminary data.</text>
</comment>
<dbReference type="EMBL" id="JAPDRK010000011">
    <property type="protein sequence ID" value="KAJ9607706.1"/>
    <property type="molecule type" value="Genomic_DNA"/>
</dbReference>
<dbReference type="GO" id="GO:0016491">
    <property type="term" value="F:oxidoreductase activity"/>
    <property type="evidence" value="ECO:0007669"/>
    <property type="project" value="UniProtKB-KW"/>
</dbReference>
<dbReference type="InterPro" id="IPR013149">
    <property type="entry name" value="ADH-like_C"/>
</dbReference>
<dbReference type="InterPro" id="IPR013154">
    <property type="entry name" value="ADH-like_N"/>
</dbReference>
<accession>A0AA39CGE7</accession>
<keyword evidence="5" id="KW-0560">Oxidoreductase</keyword>
<dbReference type="Pfam" id="PF00107">
    <property type="entry name" value="ADH_zinc_N"/>
    <property type="match status" value="1"/>
</dbReference>
<keyword evidence="4" id="KW-0862">Zinc</keyword>
<dbReference type="SUPFAM" id="SSF50129">
    <property type="entry name" value="GroES-like"/>
    <property type="match status" value="1"/>
</dbReference>
<name>A0AA39CGE7_9EURO</name>
<dbReference type="SUPFAM" id="SSF51735">
    <property type="entry name" value="NAD(P)-binding Rossmann-fold domains"/>
    <property type="match status" value="1"/>
</dbReference>
<dbReference type="GO" id="GO:0046872">
    <property type="term" value="F:metal ion binding"/>
    <property type="evidence" value="ECO:0007669"/>
    <property type="project" value="UniProtKB-KW"/>
</dbReference>
<evidence type="ECO:0000256" key="3">
    <source>
        <dbReference type="ARBA" id="ARBA00022723"/>
    </source>
</evidence>
<proteinExistence type="inferred from homology"/>
<evidence type="ECO:0000313" key="8">
    <source>
        <dbReference type="Proteomes" id="UP001172673"/>
    </source>
</evidence>
<dbReference type="SMART" id="SM00829">
    <property type="entry name" value="PKS_ER"/>
    <property type="match status" value="1"/>
</dbReference>
<dbReference type="CDD" id="cd08278">
    <property type="entry name" value="benzyl_alcohol_DH"/>
    <property type="match status" value="1"/>
</dbReference>
<dbReference type="FunFam" id="3.40.50.720:FF:000003">
    <property type="entry name" value="S-(hydroxymethyl)glutathione dehydrogenase"/>
    <property type="match status" value="1"/>
</dbReference>
<protein>
    <recommendedName>
        <fullName evidence="6">Enoyl reductase (ER) domain-containing protein</fullName>
    </recommendedName>
</protein>
<dbReference type="InterPro" id="IPR011032">
    <property type="entry name" value="GroES-like_sf"/>
</dbReference>
<dbReference type="InterPro" id="IPR020843">
    <property type="entry name" value="ER"/>
</dbReference>
<organism evidence="7 8">
    <name type="scientific">Cladophialophora chaetospira</name>
    <dbReference type="NCBI Taxonomy" id="386627"/>
    <lineage>
        <taxon>Eukaryota</taxon>
        <taxon>Fungi</taxon>
        <taxon>Dikarya</taxon>
        <taxon>Ascomycota</taxon>
        <taxon>Pezizomycotina</taxon>
        <taxon>Eurotiomycetes</taxon>
        <taxon>Chaetothyriomycetidae</taxon>
        <taxon>Chaetothyriales</taxon>
        <taxon>Herpotrichiellaceae</taxon>
        <taxon>Cladophialophora</taxon>
    </lineage>
</organism>
<dbReference type="AlphaFoldDB" id="A0AA39CGE7"/>
<evidence type="ECO:0000259" key="6">
    <source>
        <dbReference type="SMART" id="SM00829"/>
    </source>
</evidence>
<evidence type="ECO:0000313" key="7">
    <source>
        <dbReference type="EMBL" id="KAJ9607706.1"/>
    </source>
</evidence>
<comment type="similarity">
    <text evidence="2">Belongs to the zinc-containing alcohol dehydrogenase family.</text>
</comment>
<keyword evidence="3" id="KW-0479">Metal-binding</keyword>
<feature type="domain" description="Enoyl reductase (ER)" evidence="6">
    <location>
        <begin position="21"/>
        <end position="378"/>
    </location>
</feature>
<gene>
    <name evidence="7" type="ORF">H2200_007784</name>
</gene>
<dbReference type="InterPro" id="IPR036291">
    <property type="entry name" value="NAD(P)-bd_dom_sf"/>
</dbReference>
<dbReference type="PANTHER" id="PTHR43350">
    <property type="entry name" value="NAD-DEPENDENT ALCOHOL DEHYDROGENASE"/>
    <property type="match status" value="1"/>
</dbReference>
<sequence length="380" mass="40344">MAESLPETNIPTKALVVEKPGAPFVLQDVILDEVRPNELLVEIKYAGLCHTDLVAQAGLMPFGSYPAVLGHEGAGIVRRLGPGLENSGLEIGDRVLLGYSSCLDCSACKAGRKGGCESIAMINFIGTRGADDTSIRLASGEPVRGMFFGQSSFKQLAIVDFRSVVKYDGAVEDLAFLAPLGCGYLTGAATVLNVLRPKPTHSLAIFGVGAVGLCALMAAKSENLREVLAIDIVESKLEKAKSLGATRTIDPRKHENVVMAIHEILPQGVDYIIDTTGLTSMLNDGIKALAHGGTLAIVGTPRPQEELSVGALDMLIHCKTIVGVAGGFCNPQEYIPRLIKMFRAGHFPIEGLSTVYPPSKIQDAIQDMKSGKVIKPVLAW</sequence>
<evidence type="ECO:0000256" key="5">
    <source>
        <dbReference type="ARBA" id="ARBA00023002"/>
    </source>
</evidence>
<keyword evidence="8" id="KW-1185">Reference proteome</keyword>
<evidence type="ECO:0000256" key="2">
    <source>
        <dbReference type="ARBA" id="ARBA00008072"/>
    </source>
</evidence>
<evidence type="ECO:0000256" key="4">
    <source>
        <dbReference type="ARBA" id="ARBA00022833"/>
    </source>
</evidence>
<dbReference type="Proteomes" id="UP001172673">
    <property type="component" value="Unassembled WGS sequence"/>
</dbReference>
<dbReference type="PANTHER" id="PTHR43350:SF20">
    <property type="entry name" value="ENOYL REDUCTASE (ER) DOMAIN-CONTAINING PROTEIN"/>
    <property type="match status" value="1"/>
</dbReference>
<comment type="cofactor">
    <cofactor evidence="1">
        <name>Zn(2+)</name>
        <dbReference type="ChEBI" id="CHEBI:29105"/>
    </cofactor>
</comment>
<evidence type="ECO:0000256" key="1">
    <source>
        <dbReference type="ARBA" id="ARBA00001947"/>
    </source>
</evidence>